<comment type="caution">
    <text evidence="1">The sequence shown here is derived from an EMBL/GenBank/DDBJ whole genome shotgun (WGS) entry which is preliminary data.</text>
</comment>
<evidence type="ECO:0000313" key="1">
    <source>
        <dbReference type="EMBL" id="KAJ9055372.1"/>
    </source>
</evidence>
<keyword evidence="2" id="KW-1185">Reference proteome</keyword>
<dbReference type="Proteomes" id="UP001165960">
    <property type="component" value="Unassembled WGS sequence"/>
</dbReference>
<protein>
    <submittedName>
        <fullName evidence="1">Trifunctional dihydropteroate synthetase</fullName>
    </submittedName>
</protein>
<sequence>MSLSNDSNKFQDKLIVRGLSTRSVVGGDHWNRPRLQPITLDIIFFTSIETCGETDQLVHSVSYSDLASQSIAIAEKGIHFSDLELANKICSALLTAYNGHKVTVCIHKPSGLLHAEVCGIEVSRTSTNMIPLVEDHTLSVPASFLEEDRVFVEKLRISAIIGIHPWERAAKQMIVFYLTLHPGLSGTSPKDVRDVVGTISELIATSEFLTVEALATTIAKTTIVTCGHSKVTIRVEKPSALAFAEGAACEITRNAAFFGI</sequence>
<organism evidence="1 2">
    <name type="scientific">Entomophthora muscae</name>
    <dbReference type="NCBI Taxonomy" id="34485"/>
    <lineage>
        <taxon>Eukaryota</taxon>
        <taxon>Fungi</taxon>
        <taxon>Fungi incertae sedis</taxon>
        <taxon>Zoopagomycota</taxon>
        <taxon>Entomophthoromycotina</taxon>
        <taxon>Entomophthoromycetes</taxon>
        <taxon>Entomophthorales</taxon>
        <taxon>Entomophthoraceae</taxon>
        <taxon>Entomophthora</taxon>
    </lineage>
</organism>
<gene>
    <name evidence="1" type="primary">FOL1_2</name>
    <name evidence="1" type="ORF">DSO57_1004576</name>
</gene>
<dbReference type="EMBL" id="QTSX02006401">
    <property type="protein sequence ID" value="KAJ9055372.1"/>
    <property type="molecule type" value="Genomic_DNA"/>
</dbReference>
<accession>A0ACC2RZ42</accession>
<reference evidence="1" key="1">
    <citation type="submission" date="2022-04" db="EMBL/GenBank/DDBJ databases">
        <title>Genome of the entomopathogenic fungus Entomophthora muscae.</title>
        <authorList>
            <person name="Elya C."/>
            <person name="Lovett B.R."/>
            <person name="Lee E."/>
            <person name="Macias A.M."/>
            <person name="Hajek A.E."/>
            <person name="De Bivort B.L."/>
            <person name="Kasson M.T."/>
            <person name="De Fine Licht H.H."/>
            <person name="Stajich J.E."/>
        </authorList>
    </citation>
    <scope>NUCLEOTIDE SEQUENCE</scope>
    <source>
        <strain evidence="1">Berkeley</strain>
    </source>
</reference>
<name>A0ACC2RZ42_9FUNG</name>
<proteinExistence type="predicted"/>
<evidence type="ECO:0000313" key="2">
    <source>
        <dbReference type="Proteomes" id="UP001165960"/>
    </source>
</evidence>